<dbReference type="Proteomes" id="UP000647241">
    <property type="component" value="Unassembled WGS sequence"/>
</dbReference>
<feature type="transmembrane region" description="Helical" evidence="1">
    <location>
        <begin position="31"/>
        <end position="52"/>
    </location>
</feature>
<proteinExistence type="predicted"/>
<keyword evidence="1" id="KW-1133">Transmembrane helix</keyword>
<evidence type="ECO:0000313" key="3">
    <source>
        <dbReference type="Proteomes" id="UP000647241"/>
    </source>
</evidence>
<dbReference type="EMBL" id="BMGT01000003">
    <property type="protein sequence ID" value="GGG84548.1"/>
    <property type="molecule type" value="Genomic_DNA"/>
</dbReference>
<sequence length="76" mass="9025">MDTDGQFVRLERASTFKDIDDLALRQLVGYFVQYFGQYMHFLFAIAYLYLCVRKFDRSANRGGSMDLRMRILRNSL</sequence>
<comment type="caution">
    <text evidence="2">The sequence shown here is derived from an EMBL/GenBank/DDBJ whole genome shotgun (WGS) entry which is preliminary data.</text>
</comment>
<gene>
    <name evidence="2" type="ORF">GCM10011585_30420</name>
</gene>
<protein>
    <submittedName>
        <fullName evidence="2">Uncharacterized protein</fullName>
    </submittedName>
</protein>
<keyword evidence="1" id="KW-0472">Membrane</keyword>
<evidence type="ECO:0000313" key="2">
    <source>
        <dbReference type="EMBL" id="GGG84548.1"/>
    </source>
</evidence>
<reference evidence="2" key="2">
    <citation type="submission" date="2020-09" db="EMBL/GenBank/DDBJ databases">
        <authorList>
            <person name="Sun Q."/>
            <person name="Zhou Y."/>
        </authorList>
    </citation>
    <scope>NUCLEOTIDE SEQUENCE</scope>
    <source>
        <strain evidence="2">CGMCC 1.12997</strain>
    </source>
</reference>
<reference evidence="2" key="1">
    <citation type="journal article" date="2014" name="Int. J. Syst. Evol. Microbiol.">
        <title>Complete genome sequence of Corynebacterium casei LMG S-19264T (=DSM 44701T), isolated from a smear-ripened cheese.</title>
        <authorList>
            <consortium name="US DOE Joint Genome Institute (JGI-PGF)"/>
            <person name="Walter F."/>
            <person name="Albersmeier A."/>
            <person name="Kalinowski J."/>
            <person name="Ruckert C."/>
        </authorList>
    </citation>
    <scope>NUCLEOTIDE SEQUENCE</scope>
    <source>
        <strain evidence="2">CGMCC 1.12997</strain>
    </source>
</reference>
<keyword evidence="1" id="KW-0812">Transmembrane</keyword>
<organism evidence="2 3">
    <name type="scientific">Edaphobacter dinghuensis</name>
    <dbReference type="NCBI Taxonomy" id="1560005"/>
    <lineage>
        <taxon>Bacteria</taxon>
        <taxon>Pseudomonadati</taxon>
        <taxon>Acidobacteriota</taxon>
        <taxon>Terriglobia</taxon>
        <taxon>Terriglobales</taxon>
        <taxon>Acidobacteriaceae</taxon>
        <taxon>Edaphobacter</taxon>
    </lineage>
</organism>
<name>A0A917MA23_9BACT</name>
<evidence type="ECO:0000256" key="1">
    <source>
        <dbReference type="SAM" id="Phobius"/>
    </source>
</evidence>
<keyword evidence="3" id="KW-1185">Reference proteome</keyword>
<accession>A0A917MA23</accession>
<dbReference type="AlphaFoldDB" id="A0A917MA23"/>